<feature type="transmembrane region" description="Helical" evidence="1">
    <location>
        <begin position="12"/>
        <end position="30"/>
    </location>
</feature>
<dbReference type="OrthoDB" id="7064788at2"/>
<dbReference type="AlphaFoldDB" id="A0A3E3K5B7"/>
<name>A0A3E3K5B7_9FIRM</name>
<organism evidence="2 3">
    <name type="scientific">Sellimonas intestinalis</name>
    <dbReference type="NCBI Taxonomy" id="1653434"/>
    <lineage>
        <taxon>Bacteria</taxon>
        <taxon>Bacillati</taxon>
        <taxon>Bacillota</taxon>
        <taxon>Clostridia</taxon>
        <taxon>Lachnospirales</taxon>
        <taxon>Lachnospiraceae</taxon>
        <taxon>Sellimonas</taxon>
    </lineage>
</organism>
<keyword evidence="3" id="KW-1185">Reference proteome</keyword>
<evidence type="ECO:0000313" key="3">
    <source>
        <dbReference type="Proteomes" id="UP000261080"/>
    </source>
</evidence>
<evidence type="ECO:0000313" key="2">
    <source>
        <dbReference type="EMBL" id="RGE89861.1"/>
    </source>
</evidence>
<proteinExistence type="predicted"/>
<protein>
    <submittedName>
        <fullName evidence="2">Uncharacterized protein</fullName>
    </submittedName>
</protein>
<dbReference type="SUPFAM" id="SSF63825">
    <property type="entry name" value="YWTD domain"/>
    <property type="match status" value="1"/>
</dbReference>
<accession>A0A3E3K5B7</accession>
<gene>
    <name evidence="2" type="ORF">DW016_00880</name>
</gene>
<reference evidence="2 3" key="1">
    <citation type="submission" date="2018-08" db="EMBL/GenBank/DDBJ databases">
        <title>A genome reference for cultivated species of the human gut microbiota.</title>
        <authorList>
            <person name="Zou Y."/>
            <person name="Xue W."/>
            <person name="Luo G."/>
        </authorList>
    </citation>
    <scope>NUCLEOTIDE SEQUENCE [LARGE SCALE GENOMIC DNA]</scope>
    <source>
        <strain evidence="2 3">AF37-2AT</strain>
    </source>
</reference>
<comment type="caution">
    <text evidence="2">The sequence shown here is derived from an EMBL/GenBank/DDBJ whole genome shotgun (WGS) entry which is preliminary data.</text>
</comment>
<sequence length="383" mass="43947">MRSQKRKGVRIWMHLLLAWILLAGCFWFYIVVYRSVNEPVTWLERTNTSPAVHTVSEIRQILTGYKEFFSEDMVKHLSAERSFGTYVIPGLKAAKTVDSKTGITDICTSMTPQGMDVTEDSIFVSAYCHTKRHNSVLFEIDKKTGRFVKEIIMPNQTHAGGIAYDNLKQMLWVSDYVDGQAAVSLYTMEALENYQYDKTKKPLPFLETHILEGLARNSFMAFRGGNLYAGYFSLSGDSIINRYSVDFELNEQNKEAYEEMDEDREFFGNVAIDQEWADILSQVQGLEVFGNYLFLSQSYGYADSKLRIYNRSVVETEKYSLKKKEEIKSFTLPNRMEQICIQGGKLYLLFESGAYAYRGIPVNCVDRIISVDLSDVLSQLDED</sequence>
<keyword evidence="1" id="KW-1133">Transmembrane helix</keyword>
<dbReference type="Proteomes" id="UP000261080">
    <property type="component" value="Unassembled WGS sequence"/>
</dbReference>
<keyword evidence="1" id="KW-0472">Membrane</keyword>
<keyword evidence="1" id="KW-0812">Transmembrane</keyword>
<dbReference type="PROSITE" id="PS51257">
    <property type="entry name" value="PROKAR_LIPOPROTEIN"/>
    <property type="match status" value="1"/>
</dbReference>
<dbReference type="RefSeq" id="WP_034594500.1">
    <property type="nucleotide sequence ID" value="NZ_CALBAT010000003.1"/>
</dbReference>
<dbReference type="EMBL" id="QVLX01000001">
    <property type="protein sequence ID" value="RGE89861.1"/>
    <property type="molecule type" value="Genomic_DNA"/>
</dbReference>
<evidence type="ECO:0000256" key="1">
    <source>
        <dbReference type="SAM" id="Phobius"/>
    </source>
</evidence>